<evidence type="ECO:0000313" key="3">
    <source>
        <dbReference type="Proteomes" id="UP001516023"/>
    </source>
</evidence>
<organism evidence="2 3">
    <name type="scientific">Cyclotella cryptica</name>
    <dbReference type="NCBI Taxonomy" id="29204"/>
    <lineage>
        <taxon>Eukaryota</taxon>
        <taxon>Sar</taxon>
        <taxon>Stramenopiles</taxon>
        <taxon>Ochrophyta</taxon>
        <taxon>Bacillariophyta</taxon>
        <taxon>Coscinodiscophyceae</taxon>
        <taxon>Thalassiosirophycidae</taxon>
        <taxon>Stephanodiscales</taxon>
        <taxon>Stephanodiscaceae</taxon>
        <taxon>Cyclotella</taxon>
    </lineage>
</organism>
<keyword evidence="3" id="KW-1185">Reference proteome</keyword>
<gene>
    <name evidence="2" type="ORF">HJC23_003511</name>
</gene>
<accession>A0ABD3PAG5</accession>
<dbReference type="EMBL" id="JABMIG020000229">
    <property type="protein sequence ID" value="KAL3784759.1"/>
    <property type="molecule type" value="Genomic_DNA"/>
</dbReference>
<dbReference type="Proteomes" id="UP001516023">
    <property type="component" value="Unassembled WGS sequence"/>
</dbReference>
<name>A0ABD3PAG5_9STRA</name>
<reference evidence="2 3" key="1">
    <citation type="journal article" date="2020" name="G3 (Bethesda)">
        <title>Improved Reference Genome for Cyclotella cryptica CCMP332, a Model for Cell Wall Morphogenesis, Salinity Adaptation, and Lipid Production in Diatoms (Bacillariophyta).</title>
        <authorList>
            <person name="Roberts W.R."/>
            <person name="Downey K.M."/>
            <person name="Ruck E.C."/>
            <person name="Traller J.C."/>
            <person name="Alverson A.J."/>
        </authorList>
    </citation>
    <scope>NUCLEOTIDE SEQUENCE [LARGE SCALE GENOMIC DNA]</scope>
    <source>
        <strain evidence="2 3">CCMP332</strain>
    </source>
</reference>
<evidence type="ECO:0000313" key="2">
    <source>
        <dbReference type="EMBL" id="KAL3784759.1"/>
    </source>
</evidence>
<proteinExistence type="predicted"/>
<feature type="region of interest" description="Disordered" evidence="1">
    <location>
        <begin position="134"/>
        <end position="160"/>
    </location>
</feature>
<sequence>MPSHVASKTRDTQVTFVKNPFNEYNIFLALEHERNLKLKEVYQSRCITAIVNHDEQVYNKDDHGPSSLPSYPPRYHNLHFPVEWFITKLQHPRRPLPTKASAQAWKSLDQMSMVFLRDLSVILMERYNENYTKGHTPTETPTFFRSTTVTPPASPSRRQNDGIDALLWAAQLAPPPLPSLSDADDSNKKLACTEVDMSDYEIRGLWANESGIQ</sequence>
<feature type="compositionally biased region" description="Polar residues" evidence="1">
    <location>
        <begin position="134"/>
        <end position="151"/>
    </location>
</feature>
<dbReference type="AlphaFoldDB" id="A0ABD3PAG5"/>
<evidence type="ECO:0000256" key="1">
    <source>
        <dbReference type="SAM" id="MobiDB-lite"/>
    </source>
</evidence>
<comment type="caution">
    <text evidence="2">The sequence shown here is derived from an EMBL/GenBank/DDBJ whole genome shotgun (WGS) entry which is preliminary data.</text>
</comment>
<protein>
    <submittedName>
        <fullName evidence="2">Uncharacterized protein</fullName>
    </submittedName>
</protein>